<evidence type="ECO:0000256" key="12">
    <source>
        <dbReference type="ARBA" id="ARBA00038679"/>
    </source>
</evidence>
<dbReference type="GO" id="GO:0007165">
    <property type="term" value="P:signal transduction"/>
    <property type="evidence" value="ECO:0007669"/>
    <property type="project" value="UniProtKB-KW"/>
</dbReference>
<proteinExistence type="inferred from homology"/>
<keyword evidence="3 13" id="KW-0716">Sensory transduction</keyword>
<evidence type="ECO:0000256" key="1">
    <source>
        <dbReference type="ARBA" id="ARBA00004651"/>
    </source>
</evidence>
<evidence type="ECO:0000256" key="2">
    <source>
        <dbReference type="ARBA" id="ARBA00022475"/>
    </source>
</evidence>
<dbReference type="Pfam" id="PF02949">
    <property type="entry name" value="7tm_6"/>
    <property type="match status" value="1"/>
</dbReference>
<comment type="function">
    <text evidence="10">Odorant receptor which mediates acceptance or avoidance behavior, depending on its substrates. The odorant receptor repertoire encodes a large collection of odor stimuli that vary widely in identity, intensity, and duration. May form a complex with Orco to form odorant-sensing units, providing sensitive and prolonged odorant signaling and calcium permeability.</text>
</comment>
<evidence type="ECO:0000256" key="13">
    <source>
        <dbReference type="RuleBase" id="RU351113"/>
    </source>
</evidence>
<comment type="subunit">
    <text evidence="12">Interacts with Orco. Complexes exist early in the endomembrane system in olfactory sensory neurons (OSNs), coupling these complexes to the conserved ciliary trafficking pathway.</text>
</comment>
<dbReference type="GO" id="GO:0004984">
    <property type="term" value="F:olfactory receptor activity"/>
    <property type="evidence" value="ECO:0007669"/>
    <property type="project" value="InterPro"/>
</dbReference>
<feature type="transmembrane region" description="Helical" evidence="13">
    <location>
        <begin position="188"/>
        <end position="205"/>
    </location>
</feature>
<reference evidence="14 15" key="1">
    <citation type="journal article" date="2015" name="Nat. Commun.">
        <title>Lucilia cuprina genome unlocks parasitic fly biology to underpin future interventions.</title>
        <authorList>
            <person name="Anstead C.A."/>
            <person name="Korhonen P.K."/>
            <person name="Young N.D."/>
            <person name="Hall R.S."/>
            <person name="Jex A.R."/>
            <person name="Murali S.C."/>
            <person name="Hughes D.S."/>
            <person name="Lee S.F."/>
            <person name="Perry T."/>
            <person name="Stroehlein A.J."/>
            <person name="Ansell B.R."/>
            <person name="Breugelmans B."/>
            <person name="Hofmann A."/>
            <person name="Qu J."/>
            <person name="Dugan S."/>
            <person name="Lee S.L."/>
            <person name="Chao H."/>
            <person name="Dinh H."/>
            <person name="Han Y."/>
            <person name="Doddapaneni H.V."/>
            <person name="Worley K.C."/>
            <person name="Muzny D.M."/>
            <person name="Ioannidis P."/>
            <person name="Waterhouse R.M."/>
            <person name="Zdobnov E.M."/>
            <person name="James P.J."/>
            <person name="Bagnall N.H."/>
            <person name="Kotze A.C."/>
            <person name="Gibbs R.A."/>
            <person name="Richards S."/>
            <person name="Batterham P."/>
            <person name="Gasser R.B."/>
        </authorList>
    </citation>
    <scope>NUCLEOTIDE SEQUENCE [LARGE SCALE GENOMIC DNA]</scope>
    <source>
        <strain evidence="14 15">LS</strain>
        <tissue evidence="14">Full body</tissue>
    </source>
</reference>
<comment type="caution">
    <text evidence="14">The sequence shown here is derived from an EMBL/GenBank/DDBJ whole genome shotgun (WGS) entry which is preliminary data.</text>
</comment>
<keyword evidence="2" id="KW-1003">Cell membrane</keyword>
<dbReference type="OMA" id="FTHAISV"/>
<dbReference type="PANTHER" id="PTHR21137">
    <property type="entry name" value="ODORANT RECEPTOR"/>
    <property type="match status" value="1"/>
</dbReference>
<gene>
    <name evidence="14" type="ORF">FF38_03673</name>
</gene>
<dbReference type="GO" id="GO:0005886">
    <property type="term" value="C:plasma membrane"/>
    <property type="evidence" value="ECO:0007669"/>
    <property type="project" value="UniProtKB-SubCell"/>
</dbReference>
<protein>
    <recommendedName>
        <fullName evidence="13">Odorant receptor</fullName>
    </recommendedName>
</protein>
<evidence type="ECO:0000256" key="3">
    <source>
        <dbReference type="ARBA" id="ARBA00022606"/>
    </source>
</evidence>
<comment type="similarity">
    <text evidence="11">Belongs to the insect chemoreceptor superfamily. Heteromeric odorant receptor channel (TC 1.A.69) family. Or2a subfamily.</text>
</comment>
<dbReference type="OrthoDB" id="7548151at2759"/>
<sequence length="397" mass="47263">MTKISPKVCDKPQCDKLSGGRVALTILKCVALWPWRYEYKNENQKLLYSRVQLIHRWILHIPLSLTFCLLMWVEVFISTDLNEAANVVFMSLALAMYLMKFINIRVYSEKATWFIYEMEHNRMFDLLNIEEVDMWLKYHKSFRMVSIIYIFGSAFSSFFAFVGALFEEDYHLGYPYYVPFEWRNPERYWYAYVFNWTGILVSCFSNVSLDMLGCYMIFHVGLLYKLLGMRLSNLNSAKENDAVREFTKLFLMHSCIKRMTKECETLISHYVLTQIIFSGLIVCFSGYRMQKMNILAEFSQFFSMLQFLSVMIMEMYLPCHYANQITTNSAELLNNIYDCEWLQFSIVGRKFIRLYMEFFKEPEQLRAGKYFELGLPIFTKVMNTAYSYFSLLLNMDK</sequence>
<dbReference type="GO" id="GO:0005549">
    <property type="term" value="F:odorant binding"/>
    <property type="evidence" value="ECO:0007669"/>
    <property type="project" value="InterPro"/>
</dbReference>
<evidence type="ECO:0000256" key="5">
    <source>
        <dbReference type="ARBA" id="ARBA00022725"/>
    </source>
</evidence>
<keyword evidence="5 13" id="KW-0552">Olfaction</keyword>
<dbReference type="PANTHER" id="PTHR21137:SF37">
    <property type="entry name" value="ODORANT RECEPTOR 46A, ISOFORM B-RELATED"/>
    <property type="match status" value="1"/>
</dbReference>
<keyword evidence="8 13" id="KW-0675">Receptor</keyword>
<evidence type="ECO:0000256" key="7">
    <source>
        <dbReference type="ARBA" id="ARBA00023136"/>
    </source>
</evidence>
<keyword evidence="6 13" id="KW-1133">Transmembrane helix</keyword>
<comment type="subcellular location">
    <subcellularLocation>
        <location evidence="1 13">Cell membrane</location>
        <topology evidence="1 13">Multi-pass membrane protein</topology>
    </subcellularLocation>
</comment>
<keyword evidence="15" id="KW-1185">Reference proteome</keyword>
<keyword evidence="7 13" id="KW-0472">Membrane</keyword>
<dbReference type="InterPro" id="IPR004117">
    <property type="entry name" value="7tm6_olfct_rcpt"/>
</dbReference>
<name>A0A0L0CLM1_LUCCU</name>
<evidence type="ECO:0000256" key="11">
    <source>
        <dbReference type="ARBA" id="ARBA00037946"/>
    </source>
</evidence>
<accession>A0A0L0CLM1</accession>
<feature type="transmembrane region" description="Helical" evidence="13">
    <location>
        <begin position="57"/>
        <end position="78"/>
    </location>
</feature>
<evidence type="ECO:0000256" key="9">
    <source>
        <dbReference type="ARBA" id="ARBA00023224"/>
    </source>
</evidence>
<keyword evidence="9 13" id="KW-0807">Transducer</keyword>
<feature type="transmembrane region" description="Helical" evidence="13">
    <location>
        <begin position="144"/>
        <end position="166"/>
    </location>
</feature>
<evidence type="ECO:0000256" key="8">
    <source>
        <dbReference type="ARBA" id="ARBA00023170"/>
    </source>
</evidence>
<dbReference type="AlphaFoldDB" id="A0A0L0CLM1"/>
<evidence type="ECO:0000313" key="15">
    <source>
        <dbReference type="Proteomes" id="UP000037069"/>
    </source>
</evidence>
<feature type="transmembrane region" description="Helical" evidence="13">
    <location>
        <begin position="267"/>
        <end position="287"/>
    </location>
</feature>
<evidence type="ECO:0000256" key="6">
    <source>
        <dbReference type="ARBA" id="ARBA00022989"/>
    </source>
</evidence>
<feature type="transmembrane region" description="Helical" evidence="13">
    <location>
        <begin position="84"/>
        <end position="102"/>
    </location>
</feature>
<evidence type="ECO:0000256" key="10">
    <source>
        <dbReference type="ARBA" id="ARBA00037764"/>
    </source>
</evidence>
<organism evidence="14 15">
    <name type="scientific">Lucilia cuprina</name>
    <name type="common">Green bottle fly</name>
    <name type="synonym">Australian sheep blowfly</name>
    <dbReference type="NCBI Taxonomy" id="7375"/>
    <lineage>
        <taxon>Eukaryota</taxon>
        <taxon>Metazoa</taxon>
        <taxon>Ecdysozoa</taxon>
        <taxon>Arthropoda</taxon>
        <taxon>Hexapoda</taxon>
        <taxon>Insecta</taxon>
        <taxon>Pterygota</taxon>
        <taxon>Neoptera</taxon>
        <taxon>Endopterygota</taxon>
        <taxon>Diptera</taxon>
        <taxon>Brachycera</taxon>
        <taxon>Muscomorpha</taxon>
        <taxon>Oestroidea</taxon>
        <taxon>Calliphoridae</taxon>
        <taxon>Luciliinae</taxon>
        <taxon>Lucilia</taxon>
    </lineage>
</organism>
<evidence type="ECO:0000256" key="4">
    <source>
        <dbReference type="ARBA" id="ARBA00022692"/>
    </source>
</evidence>
<comment type="caution">
    <text evidence="13">Lacks conserved residue(s) required for the propagation of feature annotation.</text>
</comment>
<evidence type="ECO:0000313" key="14">
    <source>
        <dbReference type="EMBL" id="KNC33151.1"/>
    </source>
</evidence>
<dbReference type="EMBL" id="JRES01000232">
    <property type="protein sequence ID" value="KNC33151.1"/>
    <property type="molecule type" value="Genomic_DNA"/>
</dbReference>
<keyword evidence="4 13" id="KW-0812">Transmembrane</keyword>
<dbReference type="Proteomes" id="UP000037069">
    <property type="component" value="Unassembled WGS sequence"/>
</dbReference>